<proteinExistence type="predicted"/>
<reference evidence="1" key="1">
    <citation type="journal article" date="2022" name="bioRxiv">
        <title>Population genetic analysis of Ophidiomyces ophidiicola, the causative agent of snake fungal disease, indicates recent introductions to the USA.</title>
        <authorList>
            <person name="Ladner J.T."/>
            <person name="Palmer J.M."/>
            <person name="Ettinger C.L."/>
            <person name="Stajich J.E."/>
            <person name="Farrell T.M."/>
            <person name="Glorioso B.M."/>
            <person name="Lawson B."/>
            <person name="Price S.J."/>
            <person name="Stengle A.G."/>
            <person name="Grear D.A."/>
            <person name="Lorch J.M."/>
        </authorList>
    </citation>
    <scope>NUCLEOTIDE SEQUENCE</scope>
    <source>
        <strain evidence="1">NWHC 24266-5</strain>
    </source>
</reference>
<comment type="caution">
    <text evidence="1">The sequence shown here is derived from an EMBL/GenBank/DDBJ whole genome shotgun (WGS) entry which is preliminary data.</text>
</comment>
<protein>
    <submittedName>
        <fullName evidence="1">Poly(A)-specific ribonuclease</fullName>
        <ecNumber evidence="1">3.1.13.4</ecNumber>
    </submittedName>
</protein>
<dbReference type="EC" id="3.1.13.4" evidence="1"/>
<dbReference type="EMBL" id="JALBCA010000005">
    <property type="protein sequence ID" value="KAI2392728.1"/>
    <property type="molecule type" value="Genomic_DNA"/>
</dbReference>
<keyword evidence="1" id="KW-0378">Hydrolase</keyword>
<name>A0ACB8V4W3_9EURO</name>
<sequence>MEADWDEVSQITVPAPGPHVLPTIASTIAFDDVQELLWAGNEFGRVCSFYGPELQRYTSVKAHPTQEGPVRQLLFHQRGVLSLSSKSVHLSSRRGLTQWHISHPEMTELRCMSFTAQSHKILVAGLQSIMFIIDVEKGTIVDQLPTEHHYTIFKKSRYLCAATDSGSVNVLSLNDFAVIKSWKAHGAVINDMDSRNDFLVTCGFSVRHPGSPIVDPLANVYDLKTLMPLPPIPFHAGAAFVRMHPRLQTTSFIASQTGQLQVVDLMNPNTINLRQANVAFMLGLEISLSGEALAINDAECSIHLWGSPAKIHFNEISQETEFADVSTRSSILDWSNDTPLSLVGMPYYHERLLSAWPSHLVFEVGNAPFSIDPTILPYLRPNDLGQHAPNPRRKRRYQVENTRLPSTTETALAAPKFLSERARELPKSVSEASQDASSALDGLNINGQAKEDPLLKYSNVEIKYSKFGVDDFDFRYYNKTNFSGLETHIANSFTNALLQLLKFVPLMRNFALHHVSANCLSETCLLCEMGFLFDMLDKANGQNCQATNLLKTFSNFREAANLGLLEESLSSKPLSSAIQSVNRFFLNQISHDYRMVYPNSDVLDNTLSTAAVESICCMLCRNEIVRAGNAFVTELTYPPIDPKHAARNPTCQFSNILRASIERETQNRGWCSTCRRYQQVSIRKTVQRLPLVLILNAAINNPTIRQFWAIPGWLPEKIGVMVKNNQLQCYEGEQLRALQLANLEGLVIYELVGLVAEIDIVEQKKPHLVSFIDTSISAREPTEKSSWHLFNDFLVTEVSKDEVFSFNQTWKSPCTLAYQVSTGRHGLDDSWKNELDTTLLFYEWSLNNRRPIDSCHILKPEERPVAGTPVALDTEFVDLEKAEIEVKADGTQEMIRPSKSGLARVSVIRGSGNEEGISFIDDYITIKDPIVDYVTQYSGIKPGDLDPRTSQHNLVALKVAYKKLWLLLNLGCVFVGHGLASDFRKINIQVPKSQTIDTQYLFFHPGKNRRLSLRYLAWAVFKEYIQEDTTLSTTTSTSTTTKDPNASGEPNTNTTIITATTSALSPSEGHDSIEDARMALRLWKKFKEYEDAGIVNQMLEEIFREGLKVGFRPPARYPPVSGIPSPNSSNNNNIINGSATISGTSTPVATNPASRLPPSGRNTPDFIRPASASAAPSVAGPAAGSSSNGSMSGSTPSTPRQAFRRSVALTPSTGSFGGVKGLTFGGSPMH</sequence>
<organism evidence="1">
    <name type="scientific">Ophidiomyces ophidiicola</name>
    <dbReference type="NCBI Taxonomy" id="1387563"/>
    <lineage>
        <taxon>Eukaryota</taxon>
        <taxon>Fungi</taxon>
        <taxon>Dikarya</taxon>
        <taxon>Ascomycota</taxon>
        <taxon>Pezizomycotina</taxon>
        <taxon>Eurotiomycetes</taxon>
        <taxon>Eurotiomycetidae</taxon>
        <taxon>Onygenales</taxon>
        <taxon>Onygenaceae</taxon>
        <taxon>Ophidiomyces</taxon>
    </lineage>
</organism>
<gene>
    <name evidence="1" type="primary">PAN2</name>
    <name evidence="1" type="ORF">LOY88_000524</name>
</gene>
<evidence type="ECO:0000313" key="1">
    <source>
        <dbReference type="EMBL" id="KAI2392728.1"/>
    </source>
</evidence>
<accession>A0ACB8V4W3</accession>